<dbReference type="AlphaFoldDB" id="A0A7K3WUW4"/>
<dbReference type="PANTHER" id="PTHR12907">
    <property type="entry name" value="EGL NINE HOMOLOG-RELATED"/>
    <property type="match status" value="1"/>
</dbReference>
<comment type="caution">
    <text evidence="8">The sequence shown here is derived from an EMBL/GenBank/DDBJ whole genome shotgun (WGS) entry which is preliminary data.</text>
</comment>
<organism evidence="8 9">
    <name type="scientific">Cryomorpha ignava</name>
    <dbReference type="NCBI Taxonomy" id="101383"/>
    <lineage>
        <taxon>Bacteria</taxon>
        <taxon>Pseudomonadati</taxon>
        <taxon>Bacteroidota</taxon>
        <taxon>Flavobacteriia</taxon>
        <taxon>Flavobacteriales</taxon>
        <taxon>Cryomorphaceae</taxon>
        <taxon>Cryomorpha</taxon>
    </lineage>
</organism>
<keyword evidence="3" id="KW-0847">Vitamin C</keyword>
<dbReference type="PROSITE" id="PS51471">
    <property type="entry name" value="FE2OG_OXY"/>
    <property type="match status" value="1"/>
</dbReference>
<keyword evidence="5" id="KW-0560">Oxidoreductase</keyword>
<dbReference type="InterPro" id="IPR006620">
    <property type="entry name" value="Pro_4_hyd_alph"/>
</dbReference>
<evidence type="ECO:0000313" key="8">
    <source>
        <dbReference type="EMBL" id="NEN24702.1"/>
    </source>
</evidence>
<evidence type="ECO:0000313" key="9">
    <source>
        <dbReference type="Proteomes" id="UP000486602"/>
    </source>
</evidence>
<proteinExistence type="predicted"/>
<sequence>MNEPYFSDSQWESWADDLAENNYVILNDFLNKNLLAKLHAFLKTKLEEEEFRKAGIGSMADFTVDRAIRGDWIYWLDKIRDQEISEFYLLIDELTAQMNRLCYLGALDCEFHLAHYPKGTFYKRHLDQFKIRSNRILSVIFYVNTEWITANAGQLRVYAPNEAFVDIDPLPGRMVLLRSDIVEHEVLKTEASRYSVTGWLTKHPIGVGYLG</sequence>
<dbReference type="GO" id="GO:0031418">
    <property type="term" value="F:L-ascorbic acid binding"/>
    <property type="evidence" value="ECO:0007669"/>
    <property type="project" value="UniProtKB-KW"/>
</dbReference>
<dbReference type="SMART" id="SM00702">
    <property type="entry name" value="P4Hc"/>
    <property type="match status" value="1"/>
</dbReference>
<dbReference type="InterPro" id="IPR005123">
    <property type="entry name" value="Oxoglu/Fe-dep_dioxygenase_dom"/>
</dbReference>
<comment type="cofactor">
    <cofactor evidence="1">
        <name>L-ascorbate</name>
        <dbReference type="ChEBI" id="CHEBI:38290"/>
    </cofactor>
</comment>
<evidence type="ECO:0000256" key="4">
    <source>
        <dbReference type="ARBA" id="ARBA00022964"/>
    </source>
</evidence>
<dbReference type="GO" id="GO:0071456">
    <property type="term" value="P:cellular response to hypoxia"/>
    <property type="evidence" value="ECO:0007669"/>
    <property type="project" value="TreeGrafter"/>
</dbReference>
<reference evidence="8 9" key="1">
    <citation type="submission" date="2020-02" db="EMBL/GenBank/DDBJ databases">
        <title>Out from the shadows clarifying the taxonomy of the family Cryomorphaceae and related taxa by utilizing the GTDB taxonomic framework.</title>
        <authorList>
            <person name="Bowman J.P."/>
        </authorList>
    </citation>
    <scope>NUCLEOTIDE SEQUENCE [LARGE SCALE GENOMIC DNA]</scope>
    <source>
        <strain evidence="8 9">QSSC 1-22</strain>
    </source>
</reference>
<dbReference type="GO" id="GO:0008198">
    <property type="term" value="F:ferrous iron binding"/>
    <property type="evidence" value="ECO:0007669"/>
    <property type="project" value="TreeGrafter"/>
</dbReference>
<keyword evidence="4" id="KW-0223">Dioxygenase</keyword>
<dbReference type="EMBL" id="JAAGVY010000031">
    <property type="protein sequence ID" value="NEN24702.1"/>
    <property type="molecule type" value="Genomic_DNA"/>
</dbReference>
<keyword evidence="2" id="KW-0479">Metal-binding</keyword>
<dbReference type="RefSeq" id="WP_163286096.1">
    <property type="nucleotide sequence ID" value="NZ_JAAGVY010000031.1"/>
</dbReference>
<keyword evidence="6" id="KW-0408">Iron</keyword>
<name>A0A7K3WUW4_9FLAO</name>
<dbReference type="InterPro" id="IPR044862">
    <property type="entry name" value="Pro_4_hyd_alph_FE2OG_OXY"/>
</dbReference>
<accession>A0A7K3WUW4</accession>
<dbReference type="PANTHER" id="PTHR12907:SF26">
    <property type="entry name" value="HIF PROLYL HYDROXYLASE, ISOFORM C"/>
    <property type="match status" value="1"/>
</dbReference>
<gene>
    <name evidence="8" type="ORF">G3O08_14440</name>
</gene>
<protein>
    <submittedName>
        <fullName evidence="8">2OG-Fe(II) oxygenase</fullName>
    </submittedName>
</protein>
<keyword evidence="9" id="KW-1185">Reference proteome</keyword>
<evidence type="ECO:0000256" key="5">
    <source>
        <dbReference type="ARBA" id="ARBA00023002"/>
    </source>
</evidence>
<evidence type="ECO:0000256" key="1">
    <source>
        <dbReference type="ARBA" id="ARBA00001961"/>
    </source>
</evidence>
<dbReference type="Gene3D" id="2.60.120.620">
    <property type="entry name" value="q2cbj1_9rhob like domain"/>
    <property type="match status" value="1"/>
</dbReference>
<evidence type="ECO:0000256" key="3">
    <source>
        <dbReference type="ARBA" id="ARBA00022896"/>
    </source>
</evidence>
<dbReference type="Proteomes" id="UP000486602">
    <property type="component" value="Unassembled WGS sequence"/>
</dbReference>
<feature type="domain" description="Fe2OG dioxygenase" evidence="7">
    <location>
        <begin position="102"/>
        <end position="202"/>
    </location>
</feature>
<dbReference type="InterPro" id="IPR051559">
    <property type="entry name" value="HIF_prolyl_hydroxylases"/>
</dbReference>
<evidence type="ECO:0000256" key="2">
    <source>
        <dbReference type="ARBA" id="ARBA00022723"/>
    </source>
</evidence>
<evidence type="ECO:0000259" key="7">
    <source>
        <dbReference type="PROSITE" id="PS51471"/>
    </source>
</evidence>
<evidence type="ECO:0000256" key="6">
    <source>
        <dbReference type="ARBA" id="ARBA00023004"/>
    </source>
</evidence>
<dbReference type="Pfam" id="PF13640">
    <property type="entry name" value="2OG-FeII_Oxy_3"/>
    <property type="match status" value="1"/>
</dbReference>
<dbReference type="GO" id="GO:0031543">
    <property type="term" value="F:peptidyl-proline dioxygenase activity"/>
    <property type="evidence" value="ECO:0007669"/>
    <property type="project" value="TreeGrafter"/>
</dbReference>